<feature type="domain" description="Alpha-D-phosphohexomutase alpha/beta/alpha" evidence="12">
    <location>
        <begin position="257"/>
        <end position="362"/>
    </location>
</feature>
<reference evidence="13 14" key="1">
    <citation type="journal article" date="2020" name="Insects">
        <title>Bacteria Belonging to Pseudomonas typographi sp. nov. from the Bark Beetle Ips typographus Have Genomic Potential to Aid in the Host Ecology.</title>
        <authorList>
            <person name="Peral-Aranega E."/>
            <person name="Saati-Santamaria Z."/>
            <person name="Kolarik M."/>
            <person name="Rivas R."/>
            <person name="Garcia-Fraile P."/>
        </authorList>
    </citation>
    <scope>NUCLEOTIDE SEQUENCE [LARGE SCALE GENOMIC DNA]</scope>
    <source>
        <strain evidence="13 14">CA3A</strain>
    </source>
</reference>
<dbReference type="Proteomes" id="UP000805841">
    <property type="component" value="Unassembled WGS sequence"/>
</dbReference>
<dbReference type="InterPro" id="IPR005844">
    <property type="entry name" value="A-D-PHexomutase_a/b/a-I"/>
</dbReference>
<evidence type="ECO:0000256" key="1">
    <source>
        <dbReference type="ARBA" id="ARBA00010231"/>
    </source>
</evidence>
<keyword evidence="14" id="KW-1185">Reference proteome</keyword>
<feature type="domain" description="Alpha-D-phosphohexomutase C-terminal" evidence="9">
    <location>
        <begin position="372"/>
        <end position="439"/>
    </location>
</feature>
<dbReference type="Pfam" id="PF02879">
    <property type="entry name" value="PGM_PMM_II"/>
    <property type="match status" value="1"/>
</dbReference>
<sequence length="446" mass="47977">MSRKYFGTDGIRGRVGEYPITPDFMLKLGWAAGMAFRKMGACRVLVGKDTRISGYMFESALEAGLSAAGADVMLLGPMPTPAIAYLTRTFHAEAGIVISASHNPHDDNGIKFFSGQGTKLPDELELMIEELMDQPMTVVESAKLGKVSRINDAAGRYIEFCKSSVPTTTDFAGLKVVIDCAHGATYKVAPNVLRELGAQVTVLSAAPDGLNINENCGSTHMEALQAAVLVGHADLGIAFDGDGDRVLMVDHTGAIVDGDELLFIIARDLQDRGKLRGGVVGTLMSNLGLELALEELQIPFTRAKVGDRYVIAEMLEREWHLGGENSGHIVCAQHTTTGDAIIAALQVLLALKRRGETLAQARHGLRKCPQVLINVHFNGSGGDPVQDPEVTQACERVTTAMKGRGRVLLRKSGTEPLVRVMVEGDEELQVRRYAEELAKLVGEVCA</sequence>
<proteinExistence type="inferred from homology"/>
<evidence type="ECO:0000256" key="7">
    <source>
        <dbReference type="RuleBase" id="RU004326"/>
    </source>
</evidence>
<keyword evidence="2 6" id="KW-0597">Phosphoprotein</keyword>
<dbReference type="InterPro" id="IPR050060">
    <property type="entry name" value="Phosphoglucosamine_mutase"/>
</dbReference>
<dbReference type="InterPro" id="IPR005845">
    <property type="entry name" value="A-D-PHexomutase_a/b/a-II"/>
</dbReference>
<dbReference type="Pfam" id="PF02878">
    <property type="entry name" value="PGM_PMM_I"/>
    <property type="match status" value="1"/>
</dbReference>
<dbReference type="EMBL" id="JAAOCA010000028">
    <property type="protein sequence ID" value="MBD1601050.1"/>
    <property type="molecule type" value="Genomic_DNA"/>
</dbReference>
<dbReference type="EC" id="5.4.2.10" evidence="6 8"/>
<dbReference type="Gene3D" id="3.30.310.50">
    <property type="entry name" value="Alpha-D-phosphohexomutase, C-terminal domain"/>
    <property type="match status" value="1"/>
</dbReference>
<evidence type="ECO:0000259" key="12">
    <source>
        <dbReference type="Pfam" id="PF02880"/>
    </source>
</evidence>
<keyword evidence="4 6" id="KW-0460">Magnesium</keyword>
<dbReference type="NCBIfam" id="NF008139">
    <property type="entry name" value="PRK10887.1"/>
    <property type="match status" value="1"/>
</dbReference>
<dbReference type="SUPFAM" id="SSF53738">
    <property type="entry name" value="Phosphoglucomutase, first 3 domains"/>
    <property type="match status" value="3"/>
</dbReference>
<dbReference type="PANTHER" id="PTHR42946">
    <property type="entry name" value="PHOSPHOHEXOSE MUTASE"/>
    <property type="match status" value="1"/>
</dbReference>
<evidence type="ECO:0000259" key="11">
    <source>
        <dbReference type="Pfam" id="PF02879"/>
    </source>
</evidence>
<dbReference type="InterPro" id="IPR005841">
    <property type="entry name" value="Alpha-D-phosphohexomutase_SF"/>
</dbReference>
<dbReference type="InterPro" id="IPR006352">
    <property type="entry name" value="GlmM_bact"/>
</dbReference>
<dbReference type="InterPro" id="IPR016055">
    <property type="entry name" value="A-D-PHexomutase_a/b/a-I/II/III"/>
</dbReference>
<feature type="binding site" evidence="6">
    <location>
        <position position="240"/>
    </location>
    <ligand>
        <name>Mg(2+)</name>
        <dbReference type="ChEBI" id="CHEBI:18420"/>
    </ligand>
</feature>
<dbReference type="InterPro" id="IPR005843">
    <property type="entry name" value="A-D-PHexomutase_C"/>
</dbReference>
<dbReference type="InterPro" id="IPR005846">
    <property type="entry name" value="A-D-PHexomutase_a/b/a-III"/>
</dbReference>
<feature type="modified residue" description="Phosphoserine" evidence="6">
    <location>
        <position position="101"/>
    </location>
</feature>
<comment type="function">
    <text evidence="6 8">Catalyzes the conversion of glucosamine-6-phosphate to glucosamine-1-phosphate.</text>
</comment>
<organism evidence="13 14">
    <name type="scientific">Pseudomonas typographi</name>
    <dbReference type="NCBI Taxonomy" id="2715964"/>
    <lineage>
        <taxon>Bacteria</taxon>
        <taxon>Pseudomonadati</taxon>
        <taxon>Pseudomonadota</taxon>
        <taxon>Gammaproteobacteria</taxon>
        <taxon>Pseudomonadales</taxon>
        <taxon>Pseudomonadaceae</taxon>
        <taxon>Pseudomonas</taxon>
    </lineage>
</organism>
<dbReference type="GO" id="GO:0008966">
    <property type="term" value="F:phosphoglucosamine mutase activity"/>
    <property type="evidence" value="ECO:0007669"/>
    <property type="project" value="UniProtKB-EC"/>
</dbReference>
<evidence type="ECO:0000256" key="5">
    <source>
        <dbReference type="ARBA" id="ARBA00023235"/>
    </source>
</evidence>
<evidence type="ECO:0000256" key="8">
    <source>
        <dbReference type="RuleBase" id="RU004327"/>
    </source>
</evidence>
<dbReference type="Pfam" id="PF02880">
    <property type="entry name" value="PGM_PMM_III"/>
    <property type="match status" value="1"/>
</dbReference>
<evidence type="ECO:0000256" key="2">
    <source>
        <dbReference type="ARBA" id="ARBA00022553"/>
    </source>
</evidence>
<dbReference type="InterPro" id="IPR016066">
    <property type="entry name" value="A-D-PHexomutase_CS"/>
</dbReference>
<feature type="domain" description="Alpha-D-phosphohexomutase alpha/beta/alpha" evidence="10">
    <location>
        <begin position="3"/>
        <end position="134"/>
    </location>
</feature>
<evidence type="ECO:0000313" key="14">
    <source>
        <dbReference type="Proteomes" id="UP000805841"/>
    </source>
</evidence>
<dbReference type="PROSITE" id="PS00710">
    <property type="entry name" value="PGM_PMM"/>
    <property type="match status" value="1"/>
</dbReference>
<dbReference type="Gene3D" id="3.40.120.10">
    <property type="entry name" value="Alpha-D-Glucose-1,6-Bisphosphate, subunit A, domain 3"/>
    <property type="match status" value="3"/>
</dbReference>
<evidence type="ECO:0000313" key="13">
    <source>
        <dbReference type="EMBL" id="MBD1601050.1"/>
    </source>
</evidence>
<comment type="PTM">
    <text evidence="6">Activated by phosphorylation.</text>
</comment>
<comment type="caution">
    <text evidence="13">The sequence shown here is derived from an EMBL/GenBank/DDBJ whole genome shotgun (WGS) entry which is preliminary data.</text>
</comment>
<dbReference type="HAMAP" id="MF_01554_B">
    <property type="entry name" value="GlmM_B"/>
    <property type="match status" value="1"/>
</dbReference>
<dbReference type="PRINTS" id="PR00509">
    <property type="entry name" value="PGMPMM"/>
</dbReference>
<evidence type="ECO:0000259" key="9">
    <source>
        <dbReference type="Pfam" id="PF00408"/>
    </source>
</evidence>
<evidence type="ECO:0000256" key="3">
    <source>
        <dbReference type="ARBA" id="ARBA00022723"/>
    </source>
</evidence>
<comment type="cofactor">
    <cofactor evidence="6">
        <name>Mg(2+)</name>
        <dbReference type="ChEBI" id="CHEBI:18420"/>
    </cofactor>
    <text evidence="6">Binds 1 Mg(2+) ion per subunit.</text>
</comment>
<dbReference type="NCBIfam" id="TIGR01455">
    <property type="entry name" value="glmM"/>
    <property type="match status" value="1"/>
</dbReference>
<dbReference type="Pfam" id="PF00408">
    <property type="entry name" value="PGM_PMM_IV"/>
    <property type="match status" value="1"/>
</dbReference>
<dbReference type="CDD" id="cd05802">
    <property type="entry name" value="GlmM"/>
    <property type="match status" value="1"/>
</dbReference>
<dbReference type="SUPFAM" id="SSF55957">
    <property type="entry name" value="Phosphoglucomutase, C-terminal domain"/>
    <property type="match status" value="1"/>
</dbReference>
<dbReference type="InterPro" id="IPR036900">
    <property type="entry name" value="A-D-PHexomutase_C_sf"/>
</dbReference>
<evidence type="ECO:0000256" key="6">
    <source>
        <dbReference type="HAMAP-Rule" id="MF_01554"/>
    </source>
</evidence>
<comment type="catalytic activity">
    <reaction evidence="6 8">
        <text>alpha-D-glucosamine 1-phosphate = D-glucosamine 6-phosphate</text>
        <dbReference type="Rhea" id="RHEA:23424"/>
        <dbReference type="ChEBI" id="CHEBI:58516"/>
        <dbReference type="ChEBI" id="CHEBI:58725"/>
        <dbReference type="EC" id="5.4.2.10"/>
    </reaction>
</comment>
<feature type="binding site" evidence="6">
    <location>
        <position position="244"/>
    </location>
    <ligand>
        <name>Mg(2+)</name>
        <dbReference type="ChEBI" id="CHEBI:18420"/>
    </ligand>
</feature>
<feature type="domain" description="Alpha-D-phosphohexomutase alpha/beta/alpha" evidence="11">
    <location>
        <begin position="156"/>
        <end position="253"/>
    </location>
</feature>
<gene>
    <name evidence="6 13" type="primary">glmM</name>
    <name evidence="13" type="ORF">HAQ05_20425</name>
</gene>
<evidence type="ECO:0000256" key="4">
    <source>
        <dbReference type="ARBA" id="ARBA00022842"/>
    </source>
</evidence>
<dbReference type="PANTHER" id="PTHR42946:SF1">
    <property type="entry name" value="PHOSPHOGLUCOMUTASE (ALPHA-D-GLUCOSE-1,6-BISPHOSPHATE-DEPENDENT)"/>
    <property type="match status" value="1"/>
</dbReference>
<protein>
    <recommendedName>
        <fullName evidence="6 8">Phosphoglucosamine mutase</fullName>
        <ecNumber evidence="6 8">5.4.2.10</ecNumber>
    </recommendedName>
</protein>
<evidence type="ECO:0000259" key="10">
    <source>
        <dbReference type="Pfam" id="PF02878"/>
    </source>
</evidence>
<feature type="active site" description="Phosphoserine intermediate" evidence="6">
    <location>
        <position position="101"/>
    </location>
</feature>
<dbReference type="RefSeq" id="WP_190423927.1">
    <property type="nucleotide sequence ID" value="NZ_JAAOCA010000028.1"/>
</dbReference>
<accession>A0ABR7Z6I2</accession>
<feature type="binding site" evidence="6">
    <location>
        <position position="242"/>
    </location>
    <ligand>
        <name>Mg(2+)</name>
        <dbReference type="ChEBI" id="CHEBI:18420"/>
    </ligand>
</feature>
<comment type="similarity">
    <text evidence="1 6 7">Belongs to the phosphohexose mutase family.</text>
</comment>
<keyword evidence="3 6" id="KW-0479">Metal-binding</keyword>
<keyword evidence="5 6" id="KW-0413">Isomerase</keyword>
<feature type="binding site" description="via phosphate group" evidence="6">
    <location>
        <position position="101"/>
    </location>
    <ligand>
        <name>Mg(2+)</name>
        <dbReference type="ChEBI" id="CHEBI:18420"/>
    </ligand>
</feature>
<name>A0ABR7Z6I2_9PSED</name>